<dbReference type="AlphaFoldDB" id="A0AAD7G9A6"/>
<evidence type="ECO:0000313" key="3">
    <source>
        <dbReference type="Proteomes" id="UP001221757"/>
    </source>
</evidence>
<organism evidence="2 3">
    <name type="scientific">Mycena rosella</name>
    <name type="common">Pink bonnet</name>
    <name type="synonym">Agaricus rosellus</name>
    <dbReference type="NCBI Taxonomy" id="1033263"/>
    <lineage>
        <taxon>Eukaryota</taxon>
        <taxon>Fungi</taxon>
        <taxon>Dikarya</taxon>
        <taxon>Basidiomycota</taxon>
        <taxon>Agaricomycotina</taxon>
        <taxon>Agaricomycetes</taxon>
        <taxon>Agaricomycetidae</taxon>
        <taxon>Agaricales</taxon>
        <taxon>Marasmiineae</taxon>
        <taxon>Mycenaceae</taxon>
        <taxon>Mycena</taxon>
    </lineage>
</organism>
<evidence type="ECO:0000313" key="2">
    <source>
        <dbReference type="EMBL" id="KAJ7669143.1"/>
    </source>
</evidence>
<dbReference type="Proteomes" id="UP001221757">
    <property type="component" value="Unassembled WGS sequence"/>
</dbReference>
<name>A0AAD7G9A6_MYCRO</name>
<comment type="caution">
    <text evidence="2">The sequence shown here is derived from an EMBL/GenBank/DDBJ whole genome shotgun (WGS) entry which is preliminary data.</text>
</comment>
<feature type="compositionally biased region" description="Basic and acidic residues" evidence="1">
    <location>
        <begin position="101"/>
        <end position="112"/>
    </location>
</feature>
<feature type="region of interest" description="Disordered" evidence="1">
    <location>
        <begin position="325"/>
        <end position="364"/>
    </location>
</feature>
<evidence type="ECO:0000256" key="1">
    <source>
        <dbReference type="SAM" id="MobiDB-lite"/>
    </source>
</evidence>
<feature type="compositionally biased region" description="Polar residues" evidence="1">
    <location>
        <begin position="334"/>
        <end position="351"/>
    </location>
</feature>
<reference evidence="2" key="1">
    <citation type="submission" date="2023-03" db="EMBL/GenBank/DDBJ databases">
        <title>Massive genome expansion in bonnet fungi (Mycena s.s.) driven by repeated elements and novel gene families across ecological guilds.</title>
        <authorList>
            <consortium name="Lawrence Berkeley National Laboratory"/>
            <person name="Harder C.B."/>
            <person name="Miyauchi S."/>
            <person name="Viragh M."/>
            <person name="Kuo A."/>
            <person name="Thoen E."/>
            <person name="Andreopoulos B."/>
            <person name="Lu D."/>
            <person name="Skrede I."/>
            <person name="Drula E."/>
            <person name="Henrissat B."/>
            <person name="Morin E."/>
            <person name="Kohler A."/>
            <person name="Barry K."/>
            <person name="LaButti K."/>
            <person name="Morin E."/>
            <person name="Salamov A."/>
            <person name="Lipzen A."/>
            <person name="Mereny Z."/>
            <person name="Hegedus B."/>
            <person name="Baldrian P."/>
            <person name="Stursova M."/>
            <person name="Weitz H."/>
            <person name="Taylor A."/>
            <person name="Grigoriev I.V."/>
            <person name="Nagy L.G."/>
            <person name="Martin F."/>
            <person name="Kauserud H."/>
        </authorList>
    </citation>
    <scope>NUCLEOTIDE SEQUENCE</scope>
    <source>
        <strain evidence="2">CBHHK067</strain>
    </source>
</reference>
<dbReference type="EMBL" id="JARKIE010000188">
    <property type="protein sequence ID" value="KAJ7669143.1"/>
    <property type="molecule type" value="Genomic_DNA"/>
</dbReference>
<accession>A0AAD7G9A6</accession>
<protein>
    <submittedName>
        <fullName evidence="2">Uncharacterized protein</fullName>
    </submittedName>
</protein>
<gene>
    <name evidence="2" type="ORF">B0H17DRAFT_1247004</name>
</gene>
<feature type="region of interest" description="Disordered" evidence="1">
    <location>
        <begin position="100"/>
        <end position="121"/>
    </location>
</feature>
<keyword evidence="3" id="KW-1185">Reference proteome</keyword>
<sequence>MLRVRASHKQVYFLDRVGKRGNSNSTIISEASLNLGNNLLAGFLLTPSKLTNAQRSVGSSTRLSAVQRACDVGPFAPLGGIGDRRVVEFPVNIPEGVGKGPEVREDCPRERGAAPAPVDEANRDECRCGGERGEDGALVLVWLEETAYEIGGRPGGLLRPDVGAHECELYEVRRERKKLADMLKQRGELDLVEIVGLEAAERMPHRRQDVHHVCYGGRRERGEADLKIGLDGERWSAWRAAPPGGRANTCSVSRQRREGGVSDEEVGRCLSQLRGEGREVGECGGEGDALRAATGGEVQDEVLECEVPIQECLDVFTPPAMRREQDAECPNDGDWTQTSITEVSTSSTNSFSEEDHIEQQPPSPTALLPTMFNLLRQMGIDPTALLAESVAAAINEKILVTVKVQAPAKKVIGNTLQNSVAVQGRGTLMKASCNCGLQLDKVLAHIILKLIVWNASQKASLTTMTDIGVDAKQILSWDSVELK</sequence>
<proteinExistence type="predicted"/>